<dbReference type="InterPro" id="IPR023415">
    <property type="entry name" value="LDLR_class-A_CS"/>
</dbReference>
<dbReference type="PANTHER" id="PTHR12106:SF27">
    <property type="entry name" value="SORTILIN-RELATED RECEPTOR"/>
    <property type="match status" value="1"/>
</dbReference>
<keyword evidence="3" id="KW-1003">Cell membrane</keyword>
<gene>
    <name evidence="12" type="ORF">HFQ381_LOCUS4008</name>
    <name evidence="11" type="ORF">LUA448_LOCUS1044</name>
</gene>
<sequence>MHRRIYCVSICVFLFIAHLGLCSDDTTAIISISEEYNNDLNSEEHAHPMPPIPAPIEATTIIDSVAENVPENIIVNVTESTTTLTTVMIINEKREKQFRTDYSLNGNLSSSSLSDMILNSYINDLITLVFKEHEILLVNKTDGTIKHVFQYAHIVPTNQEIHPSNFLVIFDENTQTLWTFNSTHQQNTIISFKPKQIHIFPEGNNSWIAETSDEVDLYISQDFGIAWKAINSSSSSAVLGWANKANAVVIVQHSRYIKLLDVTTHQITPILNDVSSAKLFSRYLLAKTTDGSSVISHVNNLAEEGFRSLPKRLQSQGNFYCAIEDVNTQDLLLLFITDNKLQENNETRVPTTCNLMSYSKQNLFNLPNINCESINIDNSYNTIECSTKQIPFYQVRGLLKTVFLANVGPEATTMVSFDDGVTWNKTHYECDKMMSCPENASILISSLVSSNDAPGILVGKAFDGISEYVAISSNGGRLWHLSFKGHDYLTAISNPNALIVTIPKTNHSSLDHSFRYSTDYGRNWHHGKISNDTSSQILSLIADKNNMFYILSLNTKNKLNLIQLDFNLLIAEKCAHHQLKQWSLHGICINGSKFYYRRRTSGSHCLDDASQVQTESCSCLLTDFECSPGYRRSKDGICLPKSHYILTQDCSCHDNNTLVTKRRGYVKPENNHCNNGIEDYLSDAFITRRDPNQPNFFVYGTNSRTNRTIAEIHSNDFDQEQDDDEDDEDDEVLTKNANWSVEEAYEITALVFDENSKQVYMAVEHDQSSIIYRIGKNLRQKTRSNKKLTFDSNNELYKGVDERIEYLTIDGLTQNLYILIRNKKTLQQKISILNIRTHKKRTIVKNQHIQPSILIVDPIKTNLYWISHDSPSKLNIGNLQGQIKKQIQLLSTDSNISYMSYDPITHAIVFVSQSTIYGLNTLDYHNKNHLSSRIIYEHSSIIQNALFIHPILYFTQENNDSGASPVRLHSIDILAKSYAKNMAKFKNVNSLKLFVDMAPILPLGSTSITNPCINSPCSDLCIPLEHGRFRCLCNDDARYQSCSCPSDEKFIAGACQAKNEQCAPGRVLCQNRIHCAESARICEQDHTQYTEAFKATARCTIDKPNDGFDCHYTGIEINNSNRTCIPIEWLCDGAYDCPYGNDEDHCHKMTTTMKPAMRIPSRCLTDKKFTHVMCDHKCIKINDLCQNVSNGLLCSDQFHLNCKQTQEKNEYVCKCSDDRNHCIGMIEHCDEYEHCERICKDSIHYATSKLNKFDEPSSIVWMILIIIILMVLVIAIVLITLRYLSRRKNSKKNPTQTRTRTEPATTTNHTSSNDAHEQLLSQAHTTNKTS</sequence>
<evidence type="ECO:0000256" key="2">
    <source>
        <dbReference type="ARBA" id="ARBA00008251"/>
    </source>
</evidence>
<dbReference type="SMART" id="SM00192">
    <property type="entry name" value="LDLa"/>
    <property type="match status" value="1"/>
</dbReference>
<feature type="transmembrane region" description="Helical" evidence="8">
    <location>
        <begin position="1259"/>
        <end position="1284"/>
    </location>
</feature>
<dbReference type="PROSITE" id="PS50068">
    <property type="entry name" value="LDLRA_2"/>
    <property type="match status" value="1"/>
</dbReference>
<name>A0A817Q750_9BILA</name>
<dbReference type="EMBL" id="CAJOBO010000153">
    <property type="protein sequence ID" value="CAF4145202.1"/>
    <property type="molecule type" value="Genomic_DNA"/>
</dbReference>
<dbReference type="InterPro" id="IPR011044">
    <property type="entry name" value="Quino_amine_DH_bsu"/>
</dbReference>
<accession>A0A817Q750</accession>
<dbReference type="SMART" id="SM00602">
    <property type="entry name" value="VPS10"/>
    <property type="match status" value="1"/>
</dbReference>
<dbReference type="GO" id="GO:0005794">
    <property type="term" value="C:Golgi apparatus"/>
    <property type="evidence" value="ECO:0007669"/>
    <property type="project" value="TreeGrafter"/>
</dbReference>
<dbReference type="Pfam" id="PF00057">
    <property type="entry name" value="Ldl_recept_a"/>
    <property type="match status" value="1"/>
</dbReference>
<comment type="caution">
    <text evidence="11">The sequence shown here is derived from an EMBL/GenBank/DDBJ whole genome shotgun (WGS) entry which is preliminary data.</text>
</comment>
<dbReference type="PROSITE" id="PS01209">
    <property type="entry name" value="LDLRA_1"/>
    <property type="match status" value="1"/>
</dbReference>
<dbReference type="EMBL" id="CAJNYD010000023">
    <property type="protein sequence ID" value="CAF3182366.1"/>
    <property type="molecule type" value="Genomic_DNA"/>
</dbReference>
<dbReference type="InterPro" id="IPR002172">
    <property type="entry name" value="LDrepeatLR_classA_rpt"/>
</dbReference>
<dbReference type="Gene3D" id="3.30.60.270">
    <property type="match status" value="1"/>
</dbReference>
<reference evidence="11" key="1">
    <citation type="submission" date="2021-02" db="EMBL/GenBank/DDBJ databases">
        <authorList>
            <person name="Nowell W R."/>
        </authorList>
    </citation>
    <scope>NUCLEOTIDE SEQUENCE</scope>
</reference>
<dbReference type="Proteomes" id="UP000663851">
    <property type="component" value="Unassembled WGS sequence"/>
</dbReference>
<evidence type="ECO:0000256" key="3">
    <source>
        <dbReference type="ARBA" id="ARBA00022475"/>
    </source>
</evidence>
<evidence type="ECO:0000256" key="4">
    <source>
        <dbReference type="ARBA" id="ARBA00022729"/>
    </source>
</evidence>
<comment type="subcellular location">
    <subcellularLocation>
        <location evidence="1">Cell membrane</location>
        <topology evidence="1">Single-pass membrane protein</topology>
    </subcellularLocation>
</comment>
<feature type="chain" id="PRO_5035613719" description="VPS10 domain-containing protein" evidence="9">
    <location>
        <begin position="23"/>
        <end position="1330"/>
    </location>
</feature>
<dbReference type="InterPro" id="IPR036278">
    <property type="entry name" value="Sialidase_sf"/>
</dbReference>
<feature type="disulfide bond" evidence="6">
    <location>
        <begin position="1131"/>
        <end position="1146"/>
    </location>
</feature>
<evidence type="ECO:0000313" key="11">
    <source>
        <dbReference type="EMBL" id="CAF3182366.1"/>
    </source>
</evidence>
<dbReference type="SUPFAM" id="SSF57424">
    <property type="entry name" value="LDL receptor-like module"/>
    <property type="match status" value="1"/>
</dbReference>
<dbReference type="InterPro" id="IPR011042">
    <property type="entry name" value="6-blade_b-propeller_TolB-like"/>
</dbReference>
<keyword evidence="8" id="KW-1133">Transmembrane helix</keyword>
<dbReference type="GO" id="GO:0005886">
    <property type="term" value="C:plasma membrane"/>
    <property type="evidence" value="ECO:0007669"/>
    <property type="project" value="UniProtKB-SubCell"/>
</dbReference>
<feature type="compositionally biased region" description="Polar residues" evidence="7">
    <location>
        <begin position="1319"/>
        <end position="1330"/>
    </location>
</feature>
<dbReference type="InterPro" id="IPR036055">
    <property type="entry name" value="LDL_receptor-like_sf"/>
</dbReference>
<evidence type="ECO:0000313" key="13">
    <source>
        <dbReference type="Proteomes" id="UP000663833"/>
    </source>
</evidence>
<keyword evidence="5 6" id="KW-1015">Disulfide bond</keyword>
<dbReference type="CDD" id="cd00112">
    <property type="entry name" value="LDLa"/>
    <property type="match status" value="1"/>
</dbReference>
<protein>
    <recommendedName>
        <fullName evidence="10">VPS10 domain-containing protein</fullName>
    </recommendedName>
</protein>
<feature type="region of interest" description="Disordered" evidence="7">
    <location>
        <begin position="1289"/>
        <end position="1330"/>
    </location>
</feature>
<evidence type="ECO:0000256" key="1">
    <source>
        <dbReference type="ARBA" id="ARBA00004162"/>
    </source>
</evidence>
<dbReference type="InterPro" id="IPR050310">
    <property type="entry name" value="VPS10-sortilin"/>
</dbReference>
<comment type="caution">
    <text evidence="6">Lacks conserved residue(s) required for the propagation of feature annotation.</text>
</comment>
<evidence type="ECO:0000313" key="12">
    <source>
        <dbReference type="EMBL" id="CAF4145202.1"/>
    </source>
</evidence>
<evidence type="ECO:0000256" key="7">
    <source>
        <dbReference type="SAM" id="MobiDB-lite"/>
    </source>
</evidence>
<dbReference type="Gene3D" id="4.10.400.10">
    <property type="entry name" value="Low-density Lipoprotein Receptor"/>
    <property type="match status" value="1"/>
</dbReference>
<dbReference type="Gene3D" id="2.120.10.30">
    <property type="entry name" value="TolB, C-terminal domain"/>
    <property type="match status" value="1"/>
</dbReference>
<organism evidence="11 13">
    <name type="scientific">Rotaria socialis</name>
    <dbReference type="NCBI Taxonomy" id="392032"/>
    <lineage>
        <taxon>Eukaryota</taxon>
        <taxon>Metazoa</taxon>
        <taxon>Spiralia</taxon>
        <taxon>Gnathifera</taxon>
        <taxon>Rotifera</taxon>
        <taxon>Eurotatoria</taxon>
        <taxon>Bdelloidea</taxon>
        <taxon>Philodinida</taxon>
        <taxon>Philodinidae</taxon>
        <taxon>Rotaria</taxon>
    </lineage>
</organism>
<proteinExistence type="inferred from homology"/>
<dbReference type="GO" id="GO:0006892">
    <property type="term" value="P:post-Golgi vesicle-mediated transport"/>
    <property type="evidence" value="ECO:0007669"/>
    <property type="project" value="TreeGrafter"/>
</dbReference>
<keyword evidence="8" id="KW-0812">Transmembrane</keyword>
<dbReference type="InterPro" id="IPR006581">
    <property type="entry name" value="VPS10"/>
</dbReference>
<dbReference type="PANTHER" id="PTHR12106">
    <property type="entry name" value="SORTILIN RELATED"/>
    <property type="match status" value="1"/>
</dbReference>
<feature type="signal peptide" evidence="9">
    <location>
        <begin position="1"/>
        <end position="22"/>
    </location>
</feature>
<dbReference type="InterPro" id="IPR031777">
    <property type="entry name" value="Sortilin_C"/>
</dbReference>
<keyword evidence="4 9" id="KW-0732">Signal</keyword>
<dbReference type="SUPFAM" id="SSF50969">
    <property type="entry name" value="YVTN repeat-like/Quinoprotein amine dehydrogenase"/>
    <property type="match status" value="1"/>
</dbReference>
<dbReference type="Proteomes" id="UP000663833">
    <property type="component" value="Unassembled WGS sequence"/>
</dbReference>
<comment type="similarity">
    <text evidence="2">Belongs to the VPS10-related sortilin family.</text>
</comment>
<dbReference type="Pfam" id="PF15901">
    <property type="entry name" value="Sortilin_C"/>
    <property type="match status" value="1"/>
</dbReference>
<evidence type="ECO:0000259" key="10">
    <source>
        <dbReference type="SMART" id="SM00602"/>
    </source>
</evidence>
<evidence type="ECO:0000256" key="5">
    <source>
        <dbReference type="ARBA" id="ARBA00023157"/>
    </source>
</evidence>
<feature type="compositionally biased region" description="Low complexity" evidence="7">
    <location>
        <begin position="1295"/>
        <end position="1310"/>
    </location>
</feature>
<keyword evidence="8" id="KW-0472">Membrane</keyword>
<dbReference type="SUPFAM" id="SSF50939">
    <property type="entry name" value="Sialidases"/>
    <property type="match status" value="1"/>
</dbReference>
<feature type="domain" description="VPS10" evidence="10">
    <location>
        <begin position="134"/>
        <end position="685"/>
    </location>
</feature>
<evidence type="ECO:0000256" key="8">
    <source>
        <dbReference type="SAM" id="Phobius"/>
    </source>
</evidence>
<evidence type="ECO:0000256" key="9">
    <source>
        <dbReference type="SAM" id="SignalP"/>
    </source>
</evidence>
<evidence type="ECO:0000256" key="6">
    <source>
        <dbReference type="PROSITE-ProRule" id="PRU00124"/>
    </source>
</evidence>